<gene>
    <name evidence="4" type="ORF">EFW17_10120</name>
</gene>
<evidence type="ECO:0000313" key="4">
    <source>
        <dbReference type="EMBL" id="RNL85031.1"/>
    </source>
</evidence>
<dbReference type="Pfam" id="PF01408">
    <property type="entry name" value="GFO_IDH_MocA"/>
    <property type="match status" value="1"/>
</dbReference>
<dbReference type="Proteomes" id="UP000269198">
    <property type="component" value="Unassembled WGS sequence"/>
</dbReference>
<evidence type="ECO:0000256" key="1">
    <source>
        <dbReference type="ARBA" id="ARBA00023002"/>
    </source>
</evidence>
<dbReference type="GO" id="GO:0000166">
    <property type="term" value="F:nucleotide binding"/>
    <property type="evidence" value="ECO:0007669"/>
    <property type="project" value="InterPro"/>
</dbReference>
<dbReference type="PANTHER" id="PTHR43818:SF11">
    <property type="entry name" value="BCDNA.GH03377"/>
    <property type="match status" value="1"/>
</dbReference>
<sequence length="667" mass="71180">MSTVTVALAGIHGHGRSHLSRLLRASESQDSPVSLVGVCDRVPPHAPLSTPRGAVAYDSELEALLERTGADIVLIATPIHTHLPLTRVALAHGCHLLLEKPPTGSFAEFEELRAAVRERGAACQIGFQSLGSTAIPVMRGLVANGEIGEVRAVSGQGTWVRTSRYFERADWAGRRRLDGHDVVDGVLTNPFAHAVATALAVAGAGEAPASGIELELFRAHDIESDDTSCLRLRTAAGVPVTVAGTLCAAADTSPEVTVHGSAGTLTLAYKRDTLTLRRPGREPVTTEYHSVDLLENLTAHLRSGEPLLCPPDSVTGFMSVLDAVRRAPEPRPVPLAHQRVLSQEGGIRRIVTGVDTTVAESARRGALFSEVGAPWATRRVLPHPDGAEGSALAEYNDGGGVDTRLSPRPYLHPVRTRGGVVVSEQLPEDHPHHLGVGLAIASVSEVNFWGGRTFVRDRGPMLLADHGRQDHLAWLREEDTVLAQELSWLSPGGRELLREERGWVAHDVEPTAWALELVTRLRNTSGEELVIGSPATKGRPGAGYGGFFWRAPISTRAPRCFGPGIVGEGALHGSTAGWLAMASACGRWTLCFHQPGPKRDPWFLRATEYPGVGTALAWEHPLRLAAGGELRRDLLVLVCDGAPDTDTLSGLVERLTPQGSEALTVGS</sequence>
<reference evidence="4 5" key="1">
    <citation type="submission" date="2018-11" db="EMBL/GenBank/DDBJ databases">
        <title>The genome draft of YIM 96095.</title>
        <authorList>
            <person name="Tang S.-K."/>
            <person name="Chunyu W.-X."/>
            <person name="Feng Y.-Z."/>
        </authorList>
    </citation>
    <scope>NUCLEOTIDE SEQUENCE [LARGE SCALE GENOMIC DNA]</scope>
    <source>
        <strain evidence="4 5">YIM 96095</strain>
    </source>
</reference>
<evidence type="ECO:0000313" key="5">
    <source>
        <dbReference type="Proteomes" id="UP000269198"/>
    </source>
</evidence>
<dbReference type="Pfam" id="PF22725">
    <property type="entry name" value="GFO_IDH_MocA_C3"/>
    <property type="match status" value="1"/>
</dbReference>
<dbReference type="InterPro" id="IPR029475">
    <property type="entry name" value="DUF6807"/>
</dbReference>
<dbReference type="Pfam" id="PF14100">
    <property type="entry name" value="DUF6807"/>
    <property type="match status" value="1"/>
</dbReference>
<dbReference type="RefSeq" id="WP_123201080.1">
    <property type="nucleotide sequence ID" value="NZ_RJMB01000008.1"/>
</dbReference>
<keyword evidence="5" id="KW-1185">Reference proteome</keyword>
<evidence type="ECO:0000259" key="2">
    <source>
        <dbReference type="Pfam" id="PF01408"/>
    </source>
</evidence>
<dbReference type="InterPro" id="IPR050463">
    <property type="entry name" value="Gfo/Idh/MocA_oxidrdct_glycsds"/>
</dbReference>
<dbReference type="SUPFAM" id="SSF51735">
    <property type="entry name" value="NAD(P)-binding Rossmann-fold domains"/>
    <property type="match status" value="1"/>
</dbReference>
<keyword evidence="1" id="KW-0560">Oxidoreductase</keyword>
<dbReference type="PANTHER" id="PTHR43818">
    <property type="entry name" value="BCDNA.GH03377"/>
    <property type="match status" value="1"/>
</dbReference>
<dbReference type="AlphaFoldDB" id="A0A3N0EB01"/>
<accession>A0A3N0EB01</accession>
<dbReference type="Gene3D" id="3.30.360.10">
    <property type="entry name" value="Dihydrodipicolinate Reductase, domain 2"/>
    <property type="match status" value="1"/>
</dbReference>
<proteinExistence type="predicted"/>
<feature type="domain" description="Gfo/Idh/MocA-like oxidoreductase N-terminal" evidence="2">
    <location>
        <begin position="6"/>
        <end position="127"/>
    </location>
</feature>
<dbReference type="OrthoDB" id="9812981at2"/>
<organism evidence="4 5">
    <name type="scientific">Halostreptopolyspora alba</name>
    <dbReference type="NCBI Taxonomy" id="2487137"/>
    <lineage>
        <taxon>Bacteria</taxon>
        <taxon>Bacillati</taxon>
        <taxon>Actinomycetota</taxon>
        <taxon>Actinomycetes</taxon>
        <taxon>Streptosporangiales</taxon>
        <taxon>Nocardiopsidaceae</taxon>
        <taxon>Halostreptopolyspora</taxon>
    </lineage>
</organism>
<comment type="caution">
    <text evidence="4">The sequence shown here is derived from an EMBL/GenBank/DDBJ whole genome shotgun (WGS) entry which is preliminary data.</text>
</comment>
<dbReference type="GO" id="GO:0016491">
    <property type="term" value="F:oxidoreductase activity"/>
    <property type="evidence" value="ECO:0007669"/>
    <property type="project" value="UniProtKB-KW"/>
</dbReference>
<feature type="domain" description="GFO/IDH/MocA-like oxidoreductase" evidence="3">
    <location>
        <begin position="138"/>
        <end position="265"/>
    </location>
</feature>
<dbReference type="Gene3D" id="3.40.50.720">
    <property type="entry name" value="NAD(P)-binding Rossmann-like Domain"/>
    <property type="match status" value="1"/>
</dbReference>
<name>A0A3N0EB01_9ACTN</name>
<protein>
    <submittedName>
        <fullName evidence="4">Dehydrogenase</fullName>
    </submittedName>
</protein>
<dbReference type="EMBL" id="RJMB01000008">
    <property type="protein sequence ID" value="RNL85031.1"/>
    <property type="molecule type" value="Genomic_DNA"/>
</dbReference>
<dbReference type="InterPro" id="IPR055170">
    <property type="entry name" value="GFO_IDH_MocA-like_dom"/>
</dbReference>
<dbReference type="InterPro" id="IPR000683">
    <property type="entry name" value="Gfo/Idh/MocA-like_OxRdtase_N"/>
</dbReference>
<evidence type="ECO:0000259" key="3">
    <source>
        <dbReference type="Pfam" id="PF22725"/>
    </source>
</evidence>
<dbReference type="InterPro" id="IPR036291">
    <property type="entry name" value="NAD(P)-bd_dom_sf"/>
</dbReference>
<dbReference type="SUPFAM" id="SSF55347">
    <property type="entry name" value="Glyceraldehyde-3-phosphate dehydrogenase-like, C-terminal domain"/>
    <property type="match status" value="1"/>
</dbReference>